<dbReference type="PROSITE" id="PS00889">
    <property type="entry name" value="CNMP_BINDING_2"/>
    <property type="match status" value="1"/>
</dbReference>
<dbReference type="SMART" id="SM00419">
    <property type="entry name" value="HTH_CRP"/>
    <property type="match status" value="1"/>
</dbReference>
<dbReference type="PROSITE" id="PS50042">
    <property type="entry name" value="CNMP_BINDING_3"/>
    <property type="match status" value="1"/>
</dbReference>
<dbReference type="Pfam" id="PF00027">
    <property type="entry name" value="cNMP_binding"/>
    <property type="match status" value="1"/>
</dbReference>
<evidence type="ECO:0000259" key="5">
    <source>
        <dbReference type="PROSITE" id="PS51063"/>
    </source>
</evidence>
<dbReference type="PROSITE" id="PS51063">
    <property type="entry name" value="HTH_CRP_2"/>
    <property type="match status" value="1"/>
</dbReference>
<keyword evidence="1" id="KW-0805">Transcription regulation</keyword>
<evidence type="ECO:0000256" key="1">
    <source>
        <dbReference type="ARBA" id="ARBA00023015"/>
    </source>
</evidence>
<dbReference type="SMART" id="SM00100">
    <property type="entry name" value="cNMP"/>
    <property type="match status" value="1"/>
</dbReference>
<protein>
    <submittedName>
        <fullName evidence="6">Transcriptional regulator, Crp/Fnr family</fullName>
    </submittedName>
</protein>
<dbReference type="CDD" id="cd00038">
    <property type="entry name" value="CAP_ED"/>
    <property type="match status" value="1"/>
</dbReference>
<evidence type="ECO:0000256" key="3">
    <source>
        <dbReference type="ARBA" id="ARBA00023163"/>
    </source>
</evidence>
<name>A0A1Y5Q0E5_9SPHN</name>
<proteinExistence type="predicted"/>
<dbReference type="InterPro" id="IPR014710">
    <property type="entry name" value="RmlC-like_jellyroll"/>
</dbReference>
<gene>
    <name evidence="6" type="ORF">SPPYR_1834</name>
</gene>
<evidence type="ECO:0000259" key="4">
    <source>
        <dbReference type="PROSITE" id="PS50042"/>
    </source>
</evidence>
<dbReference type="EMBL" id="LT598653">
    <property type="protein sequence ID" value="SBV32954.1"/>
    <property type="molecule type" value="Genomic_DNA"/>
</dbReference>
<accession>A0A1Y5Q0E5</accession>
<dbReference type="Pfam" id="PF13545">
    <property type="entry name" value="HTH_Crp_2"/>
    <property type="match status" value="1"/>
</dbReference>
<feature type="domain" description="HTH crp-type" evidence="5">
    <location>
        <begin position="153"/>
        <end position="221"/>
    </location>
</feature>
<dbReference type="SUPFAM" id="SSF46785">
    <property type="entry name" value="Winged helix' DNA-binding domain"/>
    <property type="match status" value="1"/>
</dbReference>
<organism evidence="6">
    <name type="scientific">uncultured Sphingopyxis sp</name>
    <dbReference type="NCBI Taxonomy" id="310581"/>
    <lineage>
        <taxon>Bacteria</taxon>
        <taxon>Pseudomonadati</taxon>
        <taxon>Pseudomonadota</taxon>
        <taxon>Alphaproteobacteria</taxon>
        <taxon>Sphingomonadales</taxon>
        <taxon>Sphingomonadaceae</taxon>
        <taxon>Sphingopyxis</taxon>
        <taxon>environmental samples</taxon>
    </lineage>
</organism>
<dbReference type="InterPro" id="IPR036390">
    <property type="entry name" value="WH_DNA-bd_sf"/>
</dbReference>
<dbReference type="Gene3D" id="1.10.10.10">
    <property type="entry name" value="Winged helix-like DNA-binding domain superfamily/Winged helix DNA-binding domain"/>
    <property type="match status" value="1"/>
</dbReference>
<keyword evidence="2" id="KW-0238">DNA-binding</keyword>
<dbReference type="SUPFAM" id="SSF51206">
    <property type="entry name" value="cAMP-binding domain-like"/>
    <property type="match status" value="1"/>
</dbReference>
<dbReference type="PANTHER" id="PTHR24567:SF74">
    <property type="entry name" value="HTH-TYPE TRANSCRIPTIONAL REGULATOR ARCR"/>
    <property type="match status" value="1"/>
</dbReference>
<dbReference type="GO" id="GO:0003677">
    <property type="term" value="F:DNA binding"/>
    <property type="evidence" value="ECO:0007669"/>
    <property type="project" value="UniProtKB-KW"/>
</dbReference>
<dbReference type="GO" id="GO:0003700">
    <property type="term" value="F:DNA-binding transcription factor activity"/>
    <property type="evidence" value="ECO:0007669"/>
    <property type="project" value="TreeGrafter"/>
</dbReference>
<dbReference type="InterPro" id="IPR012318">
    <property type="entry name" value="HTH_CRP"/>
</dbReference>
<evidence type="ECO:0000313" key="6">
    <source>
        <dbReference type="EMBL" id="SBV32954.1"/>
    </source>
</evidence>
<dbReference type="KEGG" id="sphu:SPPYR_1834"/>
<feature type="domain" description="Cyclic nucleotide-binding" evidence="4">
    <location>
        <begin position="19"/>
        <end position="139"/>
    </location>
</feature>
<dbReference type="AlphaFoldDB" id="A0A1Y5Q0E5"/>
<dbReference type="InterPro" id="IPR018490">
    <property type="entry name" value="cNMP-bd_dom_sf"/>
</dbReference>
<dbReference type="Gene3D" id="2.60.120.10">
    <property type="entry name" value="Jelly Rolls"/>
    <property type="match status" value="1"/>
</dbReference>
<evidence type="ECO:0000256" key="2">
    <source>
        <dbReference type="ARBA" id="ARBA00023125"/>
    </source>
</evidence>
<dbReference type="InterPro" id="IPR050397">
    <property type="entry name" value="Env_Response_Regulators"/>
</dbReference>
<dbReference type="InterPro" id="IPR036388">
    <property type="entry name" value="WH-like_DNA-bd_sf"/>
</dbReference>
<keyword evidence="3" id="KW-0804">Transcription</keyword>
<dbReference type="InterPro" id="IPR018488">
    <property type="entry name" value="cNMP-bd_CS"/>
</dbReference>
<dbReference type="InterPro" id="IPR000595">
    <property type="entry name" value="cNMP-bd_dom"/>
</dbReference>
<reference evidence="6" key="1">
    <citation type="submission" date="2016-03" db="EMBL/GenBank/DDBJ databases">
        <authorList>
            <person name="Ploux O."/>
        </authorList>
    </citation>
    <scope>NUCLEOTIDE SEQUENCE</scope>
    <source>
        <strain evidence="6">UC10</strain>
    </source>
</reference>
<dbReference type="PANTHER" id="PTHR24567">
    <property type="entry name" value="CRP FAMILY TRANSCRIPTIONAL REGULATORY PROTEIN"/>
    <property type="match status" value="1"/>
</dbReference>
<dbReference type="GO" id="GO:0005829">
    <property type="term" value="C:cytosol"/>
    <property type="evidence" value="ECO:0007669"/>
    <property type="project" value="TreeGrafter"/>
</dbReference>
<sequence>MQGQMDHAKLAELQGPDSIFSGLTVEDWAEIARRAVQVNFVKGKELLVQGDPSDMMLILTEGTARVSMLTAGGREIVLAYAEPGAVLGEIALLDGGERTASVTATSAGSALQLGRNALKDFAASHPEFAWSLMQQLARRLRTADQTIESDRAYASGPRLARYLKRLIRKDLEVSQRVELSQTELGNFAGMSREHINRQLKSWEESGVISLEQGRVRVLDAEMLEDISESEG</sequence>